<feature type="transmembrane region" description="Helical" evidence="1">
    <location>
        <begin position="258"/>
        <end position="284"/>
    </location>
</feature>
<dbReference type="AlphaFoldDB" id="A4U2V2"/>
<dbReference type="RefSeq" id="WP_106003093.1">
    <property type="nucleotide sequence ID" value="NZ_CP027527.1"/>
</dbReference>
<feature type="transmembrane region" description="Helical" evidence="1">
    <location>
        <begin position="92"/>
        <end position="110"/>
    </location>
</feature>
<keyword evidence="1" id="KW-0812">Transmembrane</keyword>
<feature type="transmembrane region" description="Helical" evidence="1">
    <location>
        <begin position="296"/>
        <end position="317"/>
    </location>
</feature>
<keyword evidence="1" id="KW-0472">Membrane</keyword>
<reference evidence="2" key="1">
    <citation type="journal article" date="2007" name="J. Bacteriol.">
        <title>Comparative genome analysis of four magnetotactic bacteria reveals a complex set of group-specific genes implicated in magnetosome biomineralization and function.</title>
        <authorList>
            <person name="Richter M."/>
            <person name="Kube M."/>
            <person name="Bazylinski D.A."/>
            <person name="Lombardot T."/>
            <person name="Gloeckner F.O."/>
            <person name="Reinhardt R."/>
            <person name="Schueler D."/>
        </authorList>
    </citation>
    <scope>NUCLEOTIDE SEQUENCE</scope>
    <source>
        <strain evidence="2">MSR-1</strain>
    </source>
</reference>
<proteinExistence type="predicted"/>
<protein>
    <submittedName>
        <fullName evidence="2">Membrane protein</fullName>
    </submittedName>
</protein>
<dbReference type="EMBL" id="CU459003">
    <property type="protein sequence ID" value="CAM77209.1"/>
    <property type="molecule type" value="Genomic_DNA"/>
</dbReference>
<feature type="transmembrane region" description="Helical" evidence="1">
    <location>
        <begin position="426"/>
        <end position="443"/>
    </location>
</feature>
<sequence length="542" mass="60325">MLPHPQDYLLILAACTGLAGLGKLVFDSGDWMRDLLLGMMLAGVSAAAFAWFAPVAVMPFLKGAVVIGLLGCAREAWRLWRKGAWSWPDRRSLMSMAICAVAAALLFLPFEVHFYTFAEDGVYFIPFLELRLADYVGPLKFAAYWPSLQGASHLAFTTILLGMTALVPQANMLHGIEARYLFIILYFGRVLYLLVSRYDRNRLIYGAICLLLFYLFYNEISACLRTSTMFYLVFLMEYTLIVLFPGEPETGKWKYLFPLIFVSALVSMKSILIQLPLICALYLFFCNIKNITSVRLWLAGVVVGGQTLALLFVPMPFEGLDVLPRLVSLGQFTTNDYFSKFGDGLINKESWLAPLYGPQVGLFAAFALLVGKYVLTAFAGLDRIKERLGDGLDPKLVLSLELYVLTTLASVVLIRNGGHGVTHQVWGVYTISGIVVIIVSRALATLPTRWMAVVVAVAVLYAGLGRHTPWRYLAWPWQPHFAGVTLEQLEQAPHDWLLVRHGDEFPGNVALRALMLNTRLLKGEVPVSYAGPAGVFIIEDPK</sequence>
<feature type="transmembrane region" description="Helical" evidence="1">
    <location>
        <begin position="144"/>
        <end position="166"/>
    </location>
</feature>
<feature type="transmembrane region" description="Helical" evidence="1">
    <location>
        <begin position="450"/>
        <end position="468"/>
    </location>
</feature>
<keyword evidence="1" id="KW-1133">Transmembrane helix</keyword>
<organism evidence="2">
    <name type="scientific">Magnetospirillum gryphiswaldense</name>
    <dbReference type="NCBI Taxonomy" id="55518"/>
    <lineage>
        <taxon>Bacteria</taxon>
        <taxon>Pseudomonadati</taxon>
        <taxon>Pseudomonadota</taxon>
        <taxon>Alphaproteobacteria</taxon>
        <taxon>Rhodospirillales</taxon>
        <taxon>Rhodospirillaceae</taxon>
        <taxon>Magnetospirillum</taxon>
    </lineage>
</organism>
<feature type="transmembrane region" description="Helical" evidence="1">
    <location>
        <begin position="229"/>
        <end position="246"/>
    </location>
</feature>
<feature type="transmembrane region" description="Helical" evidence="1">
    <location>
        <begin position="201"/>
        <end position="217"/>
    </location>
</feature>
<accession>A4U2V2</accession>
<name>A4U2V2_9PROT</name>
<evidence type="ECO:0000256" key="1">
    <source>
        <dbReference type="SAM" id="Phobius"/>
    </source>
</evidence>
<evidence type="ECO:0000313" key="2">
    <source>
        <dbReference type="EMBL" id="CAM77209.1"/>
    </source>
</evidence>
<feature type="transmembrane region" description="Helical" evidence="1">
    <location>
        <begin position="60"/>
        <end position="80"/>
    </location>
</feature>
<feature type="transmembrane region" description="Helical" evidence="1">
    <location>
        <begin position="6"/>
        <end position="26"/>
    </location>
</feature>
<feature type="transmembrane region" description="Helical" evidence="1">
    <location>
        <begin position="355"/>
        <end position="375"/>
    </location>
</feature>
<feature type="transmembrane region" description="Helical" evidence="1">
    <location>
        <begin position="178"/>
        <end position="195"/>
    </location>
</feature>
<gene>
    <name evidence="2" type="ORF">MGR_3616</name>
</gene>